<dbReference type="EMBL" id="BMDZ01000021">
    <property type="protein sequence ID" value="GGB39803.1"/>
    <property type="molecule type" value="Genomic_DNA"/>
</dbReference>
<comment type="similarity">
    <text evidence="2">Belongs to the binding-protein-dependent transport system permease family. CysTW subfamily.</text>
</comment>
<reference evidence="11" key="1">
    <citation type="journal article" date="2019" name="Int. J. Syst. Evol. Microbiol.">
        <title>The Global Catalogue of Microorganisms (GCM) 10K type strain sequencing project: providing services to taxonomists for standard genome sequencing and annotation.</title>
        <authorList>
            <consortium name="The Broad Institute Genomics Platform"/>
            <consortium name="The Broad Institute Genome Sequencing Center for Infectious Disease"/>
            <person name="Wu L."/>
            <person name="Ma J."/>
        </authorList>
    </citation>
    <scope>NUCLEOTIDE SEQUENCE [LARGE SCALE GENOMIC DNA]</scope>
    <source>
        <strain evidence="11">CGMCC 1.10188</strain>
    </source>
</reference>
<dbReference type="PANTHER" id="PTHR42929">
    <property type="entry name" value="INNER MEMBRANE ABC TRANSPORTER PERMEASE PROTEIN YDCU-RELATED-RELATED"/>
    <property type="match status" value="1"/>
</dbReference>
<comment type="caution">
    <text evidence="10">The sequence shown here is derived from an EMBL/GenBank/DDBJ whole genome shotgun (WGS) entry which is preliminary data.</text>
</comment>
<dbReference type="PANTHER" id="PTHR42929:SF5">
    <property type="entry name" value="ABC TRANSPORTER PERMEASE PROTEIN"/>
    <property type="match status" value="1"/>
</dbReference>
<evidence type="ECO:0000256" key="6">
    <source>
        <dbReference type="ARBA" id="ARBA00022989"/>
    </source>
</evidence>
<feature type="transmembrane region" description="Helical" evidence="8">
    <location>
        <begin position="270"/>
        <end position="292"/>
    </location>
</feature>
<dbReference type="Pfam" id="PF00528">
    <property type="entry name" value="BPD_transp_1"/>
    <property type="match status" value="1"/>
</dbReference>
<dbReference type="InterPro" id="IPR035906">
    <property type="entry name" value="MetI-like_sf"/>
</dbReference>
<keyword evidence="7 8" id="KW-0472">Membrane</keyword>
<comment type="subcellular location">
    <subcellularLocation>
        <location evidence="1 8">Cell membrane</location>
        <topology evidence="1 8">Multi-pass membrane protein</topology>
    </subcellularLocation>
</comment>
<feature type="transmembrane region" description="Helical" evidence="8">
    <location>
        <begin position="188"/>
        <end position="212"/>
    </location>
</feature>
<keyword evidence="4" id="KW-1003">Cell membrane</keyword>
<organism evidence="10 11">
    <name type="scientific">Tistrella bauzanensis</name>
    <dbReference type="NCBI Taxonomy" id="657419"/>
    <lineage>
        <taxon>Bacteria</taxon>
        <taxon>Pseudomonadati</taxon>
        <taxon>Pseudomonadota</taxon>
        <taxon>Alphaproteobacteria</taxon>
        <taxon>Geminicoccales</taxon>
        <taxon>Geminicoccaceae</taxon>
        <taxon>Tistrella</taxon>
    </lineage>
</organism>
<name>A0ABQ1IHE6_9PROT</name>
<feature type="transmembrane region" description="Helical" evidence="8">
    <location>
        <begin position="219"/>
        <end position="242"/>
    </location>
</feature>
<evidence type="ECO:0000256" key="1">
    <source>
        <dbReference type="ARBA" id="ARBA00004651"/>
    </source>
</evidence>
<evidence type="ECO:0000259" key="9">
    <source>
        <dbReference type="PROSITE" id="PS50928"/>
    </source>
</evidence>
<dbReference type="PROSITE" id="PS50928">
    <property type="entry name" value="ABC_TM1"/>
    <property type="match status" value="1"/>
</dbReference>
<feature type="transmembrane region" description="Helical" evidence="8">
    <location>
        <begin position="369"/>
        <end position="390"/>
    </location>
</feature>
<gene>
    <name evidence="10" type="ORF">GCM10011505_21690</name>
</gene>
<dbReference type="InterPro" id="IPR000515">
    <property type="entry name" value="MetI-like"/>
</dbReference>
<evidence type="ECO:0000313" key="11">
    <source>
        <dbReference type="Proteomes" id="UP000603352"/>
    </source>
</evidence>
<protein>
    <submittedName>
        <fullName evidence="10">ABC transporter permease</fullName>
    </submittedName>
</protein>
<keyword evidence="6 8" id="KW-1133">Transmembrane helix</keyword>
<dbReference type="Gene3D" id="1.10.3720.10">
    <property type="entry name" value="MetI-like"/>
    <property type="match status" value="1"/>
</dbReference>
<evidence type="ECO:0000313" key="10">
    <source>
        <dbReference type="EMBL" id="GGB39803.1"/>
    </source>
</evidence>
<dbReference type="SUPFAM" id="SSF161098">
    <property type="entry name" value="MetI-like"/>
    <property type="match status" value="1"/>
</dbReference>
<dbReference type="Proteomes" id="UP000603352">
    <property type="component" value="Unassembled WGS sequence"/>
</dbReference>
<evidence type="ECO:0000256" key="7">
    <source>
        <dbReference type="ARBA" id="ARBA00023136"/>
    </source>
</evidence>
<feature type="transmembrane region" description="Helical" evidence="8">
    <location>
        <begin position="313"/>
        <end position="342"/>
    </location>
</feature>
<dbReference type="CDD" id="cd06261">
    <property type="entry name" value="TM_PBP2"/>
    <property type="match status" value="1"/>
</dbReference>
<evidence type="ECO:0000256" key="8">
    <source>
        <dbReference type="RuleBase" id="RU363032"/>
    </source>
</evidence>
<keyword evidence="5 8" id="KW-0812">Transmembrane</keyword>
<proteinExistence type="inferred from homology"/>
<keyword evidence="11" id="KW-1185">Reference proteome</keyword>
<sequence length="401" mass="42687">MSGRRPKIAGAGLLIAPLLLFLAVFFVWPLVTMMSQAVSDPAVLRILPRTAEAAAGWDGQTPPTPAMQAAIVADLAAATDTQAVGDMVRRLNSAQSGFRTLMSKTISAVQDGRLTVADEATGGTVPDLAAIDRRWDQPRYWLAITGALTPYTDRNLLAAVDLVRDPAGEIVSMPDEASANRVIMLRTFWIAALVTLACAVIGYPYAMLIAAAEGWRRNLLLAAVLLPLWTSLLVRTAAWFVILQENGLINDTLQSLGLISEPLPLIFNRLGVVIAMTHVLLPFMVLPIYSVLLSIPKNLVPAAQSLGANPFRAFVRVVLPLSARGLASGALLVFMTAIGYYITPALIGGPSDQMISSVIAFYATGSANWGMAGALGLVLLVVTILLYAVYGRLSAEQPGRA</sequence>
<evidence type="ECO:0000256" key="3">
    <source>
        <dbReference type="ARBA" id="ARBA00022448"/>
    </source>
</evidence>
<keyword evidence="3 8" id="KW-0813">Transport</keyword>
<evidence type="ECO:0000256" key="5">
    <source>
        <dbReference type="ARBA" id="ARBA00022692"/>
    </source>
</evidence>
<evidence type="ECO:0000256" key="4">
    <source>
        <dbReference type="ARBA" id="ARBA00022475"/>
    </source>
</evidence>
<evidence type="ECO:0000256" key="2">
    <source>
        <dbReference type="ARBA" id="ARBA00007069"/>
    </source>
</evidence>
<accession>A0ABQ1IHE6</accession>
<feature type="domain" description="ABC transmembrane type-1" evidence="9">
    <location>
        <begin position="184"/>
        <end position="390"/>
    </location>
</feature>